<gene>
    <name evidence="2" type="primary">60</name>
    <name evidence="2" type="ORF">SEA_NADEEM_60</name>
</gene>
<evidence type="ECO:0000313" key="2">
    <source>
        <dbReference type="EMBL" id="AXC38138.1"/>
    </source>
</evidence>
<dbReference type="EMBL" id="MH399781">
    <property type="protein sequence ID" value="AXC38138.1"/>
    <property type="molecule type" value="Genomic_DNA"/>
</dbReference>
<protein>
    <recommendedName>
        <fullName evidence="1">DUF7352 domain-containing protein</fullName>
    </recommendedName>
</protein>
<dbReference type="Proteomes" id="UP000252271">
    <property type="component" value="Segment"/>
</dbReference>
<proteinExistence type="predicted"/>
<accession>A0A2Z5HEY9</accession>
<sequence length="134" mass="14735">MSGMMADGFRAMGDEEFTPYVTGRGSVRTVWKLRAPIPFDGTDRVRMSVAAELVRWLHVEVGTPNRFELLLWAEVKPIAPTPGGFQPTRDFVVHVSLDDEPLDAGAGTHIGSVRLGRMVHVFADDVDIDPGDDD</sequence>
<evidence type="ECO:0000313" key="3">
    <source>
        <dbReference type="Proteomes" id="UP000252271"/>
    </source>
</evidence>
<dbReference type="InterPro" id="IPR055776">
    <property type="entry name" value="DUF7352"/>
</dbReference>
<reference evidence="3" key="1">
    <citation type="submission" date="2018-05" db="EMBL/GenBank/DDBJ databases">
        <authorList>
            <person name="Agudelo C."/>
            <person name="Belgraves K."/>
            <person name="Bryant B."/>
            <person name="Burch A."/>
            <person name="Burrows Z."/>
            <person name="Douthitt C."/>
            <person name="Delaflor Y."/>
            <person name="Durden S."/>
            <person name="Esquivel A."/>
            <person name="Garofalo J."/>
            <person name="Grace R."/>
            <person name="Kronk J."/>
            <person name="Krumfolz S."/>
            <person name="Kuiack J."/>
            <person name="Lindo R."/>
            <person name="Noel R."/>
            <person name="Norus J."/>
            <person name="Parks M."/>
            <person name="Rahmoune A."/>
            <person name="Rivera D."/>
            <person name="Rodriguez J."/>
            <person name="Thompson S."/>
            <person name="Vasquez J."/>
            <person name="Vosburg C."/>
            <person name="Wiersma-Koch H."/>
            <person name="D'Elia T."/>
            <person name="Garlena R.A."/>
            <person name="Russell D.A."/>
            <person name="Pope W.H."/>
            <person name="Jacobs-Sera D."/>
            <person name="Hatfull G.F."/>
        </authorList>
    </citation>
    <scope>NUCLEOTIDE SEQUENCE [LARGE SCALE GENOMIC DNA]</scope>
</reference>
<dbReference type="Pfam" id="PF24043">
    <property type="entry name" value="DUF7352"/>
    <property type="match status" value="1"/>
</dbReference>
<feature type="domain" description="DUF7352" evidence="1">
    <location>
        <begin position="28"/>
        <end position="124"/>
    </location>
</feature>
<name>A0A2Z5HEY9_9CAUD</name>
<evidence type="ECO:0000259" key="1">
    <source>
        <dbReference type="Pfam" id="PF24043"/>
    </source>
</evidence>
<organism evidence="2 3">
    <name type="scientific">Gordonia phage Nadeem</name>
    <dbReference type="NCBI Taxonomy" id="2250369"/>
    <lineage>
        <taxon>Viruses</taxon>
        <taxon>Duplodnaviria</taxon>
        <taxon>Heunggongvirae</taxon>
        <taxon>Uroviricota</taxon>
        <taxon>Caudoviricetes</taxon>
        <taxon>Betterkatzvirus</taxon>
        <taxon>Betterkatzvirus betterkatz</taxon>
    </lineage>
</organism>